<feature type="region of interest" description="Disordered" evidence="2">
    <location>
        <begin position="202"/>
        <end position="228"/>
    </location>
</feature>
<dbReference type="Proteomes" id="UP001044222">
    <property type="component" value="Chromosome 8"/>
</dbReference>
<feature type="repeat" description="ANK" evidence="1">
    <location>
        <begin position="372"/>
        <end position="404"/>
    </location>
</feature>
<dbReference type="InterPro" id="IPR028320">
    <property type="entry name" value="iASPP"/>
</dbReference>
<feature type="compositionally biased region" description="Low complexity" evidence="2">
    <location>
        <begin position="283"/>
        <end position="292"/>
    </location>
</feature>
<comment type="caution">
    <text evidence="3">The sequence shown here is derived from an EMBL/GenBank/DDBJ whole genome shotgun (WGS) entry which is preliminary data.</text>
</comment>
<keyword evidence="4" id="KW-1185">Reference proteome</keyword>
<feature type="region of interest" description="Disordered" evidence="2">
    <location>
        <begin position="276"/>
        <end position="301"/>
    </location>
</feature>
<reference evidence="3" key="1">
    <citation type="submission" date="2021-01" db="EMBL/GenBank/DDBJ databases">
        <title>A chromosome-scale assembly of European eel, Anguilla anguilla.</title>
        <authorList>
            <person name="Henkel C."/>
            <person name="Jong-Raadsen S.A."/>
            <person name="Dufour S."/>
            <person name="Weltzien F.-A."/>
            <person name="Palstra A.P."/>
            <person name="Pelster B."/>
            <person name="Spaink H.P."/>
            <person name="Van Den Thillart G.E."/>
            <person name="Jansen H."/>
            <person name="Zahm M."/>
            <person name="Klopp C."/>
            <person name="Cedric C."/>
            <person name="Louis A."/>
            <person name="Berthelot C."/>
            <person name="Parey E."/>
            <person name="Roest Crollius H."/>
            <person name="Montfort J."/>
            <person name="Robinson-Rechavi M."/>
            <person name="Bucao C."/>
            <person name="Bouchez O."/>
            <person name="Gislard M."/>
            <person name="Lluch J."/>
            <person name="Milhes M."/>
            <person name="Lampietro C."/>
            <person name="Lopez Roques C."/>
            <person name="Donnadieu C."/>
            <person name="Braasch I."/>
            <person name="Desvignes T."/>
            <person name="Postlethwait J."/>
            <person name="Bobe J."/>
            <person name="Guiguen Y."/>
            <person name="Dirks R."/>
        </authorList>
    </citation>
    <scope>NUCLEOTIDE SEQUENCE</scope>
    <source>
        <strain evidence="3">Tag_6206</strain>
        <tissue evidence="3">Liver</tissue>
    </source>
</reference>
<dbReference type="SMART" id="SM00248">
    <property type="entry name" value="ANK"/>
    <property type="match status" value="1"/>
</dbReference>
<evidence type="ECO:0000256" key="1">
    <source>
        <dbReference type="PROSITE-ProRule" id="PRU00023"/>
    </source>
</evidence>
<name>A0A9D3RUZ6_ANGAN</name>
<evidence type="ECO:0000313" key="4">
    <source>
        <dbReference type="Proteomes" id="UP001044222"/>
    </source>
</evidence>
<organism evidence="3 4">
    <name type="scientific">Anguilla anguilla</name>
    <name type="common">European freshwater eel</name>
    <name type="synonym">Muraena anguilla</name>
    <dbReference type="NCBI Taxonomy" id="7936"/>
    <lineage>
        <taxon>Eukaryota</taxon>
        <taxon>Metazoa</taxon>
        <taxon>Chordata</taxon>
        <taxon>Craniata</taxon>
        <taxon>Vertebrata</taxon>
        <taxon>Euteleostomi</taxon>
        <taxon>Actinopterygii</taxon>
        <taxon>Neopterygii</taxon>
        <taxon>Teleostei</taxon>
        <taxon>Anguilliformes</taxon>
        <taxon>Anguillidae</taxon>
        <taxon>Anguilla</taxon>
    </lineage>
</organism>
<accession>A0A9D3RUZ6</accession>
<dbReference type="GO" id="GO:0045597">
    <property type="term" value="P:positive regulation of cell differentiation"/>
    <property type="evidence" value="ECO:0007669"/>
    <property type="project" value="TreeGrafter"/>
</dbReference>
<dbReference type="EMBL" id="JAFIRN010000008">
    <property type="protein sequence ID" value="KAG5844529.1"/>
    <property type="molecule type" value="Genomic_DNA"/>
</dbReference>
<feature type="compositionally biased region" description="Low complexity" evidence="2">
    <location>
        <begin position="1"/>
        <end position="10"/>
    </location>
</feature>
<evidence type="ECO:0000256" key="2">
    <source>
        <dbReference type="SAM" id="MobiDB-lite"/>
    </source>
</evidence>
<dbReference type="PROSITE" id="PS50297">
    <property type="entry name" value="ANK_REP_REGION"/>
    <property type="match status" value="1"/>
</dbReference>
<evidence type="ECO:0000313" key="3">
    <source>
        <dbReference type="EMBL" id="KAG5844529.1"/>
    </source>
</evidence>
<sequence>MAPYPSSPGRSPRPERRTPPHLLGLSPAVSGSLPRSFGSQNPAASPPGSEAGARRQRIPAAWTENDADAAYGRKHQRPYEKTERLRLYGSLDSSTRGFSKDSRTLQFQPKASLPRNARLNASRSERASSSSSSPYGSPTVSRKSCAPLAPPRSRWHRPVPLSVIMRAQTPLRALVTRHPRAMLLEGDGAPRALQQHLLQLARQGSEEGEPGGAAAPPQSPTGLPALGPEAQACPELLLLRSEIPRALKKRGGLSQAVPLVHRRQYQQMIHKLFSRRDAHHQGEPGSESSSSSEGEESPRTPAAAPLLPVLATSQHKGLQPILKRPSRERKSSGSRARISPLVLLLDGALVGELDTVQRAAKEMSDPSQPNDEGITALHNAICGGHYSIVDFLVQIGANVSAPDSHGWDAPALRGRL</sequence>
<dbReference type="SUPFAM" id="SSF48403">
    <property type="entry name" value="Ankyrin repeat"/>
    <property type="match status" value="1"/>
</dbReference>
<dbReference type="InterPro" id="IPR036770">
    <property type="entry name" value="Ankyrin_rpt-contain_sf"/>
</dbReference>
<gene>
    <name evidence="3" type="ORF">ANANG_G00163460</name>
</gene>
<dbReference type="Pfam" id="PF00023">
    <property type="entry name" value="Ank"/>
    <property type="match status" value="1"/>
</dbReference>
<keyword evidence="1" id="KW-0040">ANK repeat</keyword>
<dbReference type="AlphaFoldDB" id="A0A9D3RUZ6"/>
<feature type="region of interest" description="Disordered" evidence="2">
    <location>
        <begin position="315"/>
        <end position="335"/>
    </location>
</feature>
<dbReference type="InterPro" id="IPR002110">
    <property type="entry name" value="Ankyrin_rpt"/>
</dbReference>
<feature type="region of interest" description="Disordered" evidence="2">
    <location>
        <begin position="1"/>
        <end position="152"/>
    </location>
</feature>
<dbReference type="PROSITE" id="PS50088">
    <property type="entry name" value="ANK_REPEAT"/>
    <property type="match status" value="1"/>
</dbReference>
<protein>
    <submittedName>
        <fullName evidence="3">Uncharacterized protein</fullName>
    </submittedName>
</protein>
<dbReference type="PANTHER" id="PTHR24164:SF4">
    <property type="entry name" value="RELA-ASSOCIATED INHIBITOR"/>
    <property type="match status" value="1"/>
</dbReference>
<dbReference type="Gene3D" id="1.25.40.20">
    <property type="entry name" value="Ankyrin repeat-containing domain"/>
    <property type="match status" value="1"/>
</dbReference>
<feature type="compositionally biased region" description="Low complexity" evidence="2">
    <location>
        <begin position="42"/>
        <end position="51"/>
    </location>
</feature>
<dbReference type="GO" id="GO:0006357">
    <property type="term" value="P:regulation of transcription by RNA polymerase II"/>
    <property type="evidence" value="ECO:0007669"/>
    <property type="project" value="TreeGrafter"/>
</dbReference>
<proteinExistence type="predicted"/>
<feature type="compositionally biased region" description="Basic and acidic residues" evidence="2">
    <location>
        <begin position="77"/>
        <end position="86"/>
    </location>
</feature>
<dbReference type="PANTHER" id="PTHR24164">
    <property type="entry name" value="RELA-ASSOCIATED INHIBITOR"/>
    <property type="match status" value="1"/>
</dbReference>